<dbReference type="Gene3D" id="1.20.5.120">
    <property type="entry name" value="Proteasome activator pa28, N-terminal domain"/>
    <property type="match status" value="1"/>
</dbReference>
<dbReference type="GO" id="GO:0005654">
    <property type="term" value="C:nucleoplasm"/>
    <property type="evidence" value="ECO:0007669"/>
    <property type="project" value="TreeGrafter"/>
</dbReference>
<comment type="subunit">
    <text evidence="4">Heterodimer of PSME1 and PSME2, which forms a hexameric ring. PSME1 can form homoheptamers.</text>
</comment>
<dbReference type="GO" id="GO:2000045">
    <property type="term" value="P:regulation of G1/S transition of mitotic cell cycle"/>
    <property type="evidence" value="ECO:0007669"/>
    <property type="project" value="TreeGrafter"/>
</dbReference>
<evidence type="ECO:0000256" key="4">
    <source>
        <dbReference type="ARBA" id="ARBA00038650"/>
    </source>
</evidence>
<evidence type="ECO:0000259" key="8">
    <source>
        <dbReference type="Pfam" id="PF02251"/>
    </source>
</evidence>
<evidence type="ECO:0000256" key="5">
    <source>
        <dbReference type="ARBA" id="ARBA00039303"/>
    </source>
</evidence>
<dbReference type="GO" id="GO:0008537">
    <property type="term" value="C:proteasome activator complex"/>
    <property type="evidence" value="ECO:0007669"/>
    <property type="project" value="InterPro"/>
</dbReference>
<dbReference type="SUPFAM" id="SSF47216">
    <property type="entry name" value="Proteasome activator"/>
    <property type="match status" value="1"/>
</dbReference>
<reference evidence="10" key="1">
    <citation type="submission" date="2017-08" db="EMBL/GenBank/DDBJ databases">
        <title>Assembly of the North American Bullfrog Genome.</title>
        <authorList>
            <person name="Warren R.L."/>
            <person name="Vandervalk B.P."/>
            <person name="Kucuk E."/>
            <person name="Birol I."/>
            <person name="Helbing C."/>
            <person name="Pandoh P."/>
            <person name="Behsaz B."/>
            <person name="Mohamadi H."/>
            <person name="Chu J."/>
            <person name="Jackman S."/>
            <person name="Hammond S.A."/>
            <person name="Veldhoen N."/>
            <person name="Kirk H."/>
            <person name="Zhao Y."/>
            <person name="Coope R."/>
            <person name="Pleasance S."/>
            <person name="Moore R."/>
            <person name="Holt R."/>
        </authorList>
    </citation>
    <scope>NUCLEOTIDE SEQUENCE</scope>
    <source>
        <strain evidence="10">Bruno</strain>
        <tissue evidence="10">Liver</tissue>
    </source>
</reference>
<dbReference type="GO" id="GO:0005737">
    <property type="term" value="C:cytoplasm"/>
    <property type="evidence" value="ECO:0007669"/>
    <property type="project" value="TreeGrafter"/>
</dbReference>
<dbReference type="OrthoDB" id="6591885at2759"/>
<dbReference type="InterPro" id="IPR036996">
    <property type="entry name" value="PA28_N_sf"/>
</dbReference>
<feature type="domain" description="Proteasome activator PA28 C-terminal" evidence="9">
    <location>
        <begin position="138"/>
        <end position="279"/>
    </location>
</feature>
<comment type="function">
    <text evidence="3">Implicated in immunoproteasome assembly and required for efficient antigen processing. The PA28 activator complex enhances the generation of class I binding peptides by altering the cleavage pattern of the proteasome.</text>
</comment>
<dbReference type="GO" id="GO:0061133">
    <property type="term" value="F:endopeptidase activator activity"/>
    <property type="evidence" value="ECO:0007669"/>
    <property type="project" value="TreeGrafter"/>
</dbReference>
<feature type="compositionally biased region" description="Basic and acidic residues" evidence="7">
    <location>
        <begin position="101"/>
        <end position="126"/>
    </location>
</feature>
<gene>
    <name evidence="10" type="ORF">AB205_0053900</name>
</gene>
<feature type="domain" description="Proteasome activator PA28 N-terminal" evidence="8">
    <location>
        <begin position="45"/>
        <end position="102"/>
    </location>
</feature>
<evidence type="ECO:0000256" key="3">
    <source>
        <dbReference type="ARBA" id="ARBA00037467"/>
    </source>
</evidence>
<evidence type="ECO:0000256" key="2">
    <source>
        <dbReference type="ARBA" id="ARBA00022942"/>
    </source>
</evidence>
<keyword evidence="2" id="KW-0647">Proteasome</keyword>
<comment type="similarity">
    <text evidence="1">Belongs to the PA28 family.</text>
</comment>
<evidence type="ECO:0000313" key="10">
    <source>
        <dbReference type="EMBL" id="PIO41071.1"/>
    </source>
</evidence>
<dbReference type="Pfam" id="PF02251">
    <property type="entry name" value="PA28_N"/>
    <property type="match status" value="1"/>
</dbReference>
<evidence type="ECO:0000256" key="7">
    <source>
        <dbReference type="SAM" id="MobiDB-lite"/>
    </source>
</evidence>
<evidence type="ECO:0000259" key="9">
    <source>
        <dbReference type="Pfam" id="PF02252"/>
    </source>
</evidence>
<evidence type="ECO:0000256" key="1">
    <source>
        <dbReference type="ARBA" id="ARBA00005883"/>
    </source>
</evidence>
<name>A0A2G9SNV7_AQUCT</name>
<dbReference type="InterPro" id="IPR036252">
    <property type="entry name" value="Proteasome_activ_sf"/>
</dbReference>
<sequence>MADVEVKQEAIQKISVNELCDCSGRVTRSHINFTLDRSQQREEPPTSVQGFQNQFCKEANELISVGIPQKIADLDKFLSSPELNVSDLTTLRAELDIPIPDPEKEKEKEKQKKEKDEKEKDEKKKDDEEDKGPPCGPVACNEKITSLQKTIKQEIQALKENLNMVTLWLQLQIPQIEDGNNFGVAVQEKVFELMTSLRTKLDASLTQISKYLSDRGDAVAKAAKSPHVGDYRALVQQLDESQYSELRITSLEIRNSYATVYDVITKNYNKIKRPRGETKRLIY</sequence>
<dbReference type="FunFam" id="1.20.120.180:FF:000002">
    <property type="entry name" value="Proteasome activator complex subunit 1"/>
    <property type="match status" value="1"/>
</dbReference>
<dbReference type="AlphaFoldDB" id="A0A2G9SNV7"/>
<proteinExistence type="inferred from homology"/>
<dbReference type="Gene3D" id="1.20.120.180">
    <property type="entry name" value="Proteasome activator pa28, C-terminal domain"/>
    <property type="match status" value="1"/>
</dbReference>
<dbReference type="PANTHER" id="PTHR10660">
    <property type="entry name" value="PROTEASOME REGULATOR PA28"/>
    <property type="match status" value="1"/>
</dbReference>
<protein>
    <recommendedName>
        <fullName evidence="5">Proteasome activator complex subunit 1</fullName>
    </recommendedName>
    <alternativeName>
        <fullName evidence="6">Proteasome activator 28 subunit alpha</fullName>
    </alternativeName>
</protein>
<dbReference type="Pfam" id="PF02252">
    <property type="entry name" value="PA28_C"/>
    <property type="match status" value="1"/>
</dbReference>
<dbReference type="GO" id="GO:0061136">
    <property type="term" value="P:regulation of proteasomal protein catabolic process"/>
    <property type="evidence" value="ECO:0007669"/>
    <property type="project" value="TreeGrafter"/>
</dbReference>
<evidence type="ECO:0000256" key="6">
    <source>
        <dbReference type="ARBA" id="ARBA00041321"/>
    </source>
</evidence>
<dbReference type="EMBL" id="KV923818">
    <property type="protein sequence ID" value="PIO41071.1"/>
    <property type="molecule type" value="Genomic_DNA"/>
</dbReference>
<organism evidence="10">
    <name type="scientific">Aquarana catesbeiana</name>
    <name type="common">American bullfrog</name>
    <name type="synonym">Rana catesbeiana</name>
    <dbReference type="NCBI Taxonomy" id="8400"/>
    <lineage>
        <taxon>Eukaryota</taxon>
        <taxon>Metazoa</taxon>
        <taxon>Chordata</taxon>
        <taxon>Craniata</taxon>
        <taxon>Vertebrata</taxon>
        <taxon>Euteleostomi</taxon>
        <taxon>Amphibia</taxon>
        <taxon>Batrachia</taxon>
        <taxon>Anura</taxon>
        <taxon>Neobatrachia</taxon>
        <taxon>Ranoidea</taxon>
        <taxon>Ranidae</taxon>
        <taxon>Aquarana</taxon>
    </lineage>
</organism>
<dbReference type="InterPro" id="IPR003185">
    <property type="entry name" value="Proteasome_activ_PA28_N"/>
</dbReference>
<dbReference type="InterPro" id="IPR003186">
    <property type="entry name" value="PA28_C"/>
</dbReference>
<dbReference type="PANTHER" id="PTHR10660:SF5">
    <property type="entry name" value="PROTEASOME ACTIVATOR COMPLEX SUBUNIT 1"/>
    <property type="match status" value="1"/>
</dbReference>
<dbReference type="InterPro" id="IPR009077">
    <property type="entry name" value="Proteasome_activ_PA28"/>
</dbReference>
<accession>A0A2G9SNV7</accession>
<dbReference type="InterPro" id="IPR036997">
    <property type="entry name" value="PA28_C_sf"/>
</dbReference>
<feature type="region of interest" description="Disordered" evidence="7">
    <location>
        <begin position="96"/>
        <end position="139"/>
    </location>
</feature>